<evidence type="ECO:0000256" key="1">
    <source>
        <dbReference type="SAM" id="Phobius"/>
    </source>
</evidence>
<dbReference type="Pfam" id="PF13197">
    <property type="entry name" value="DUF4013"/>
    <property type="match status" value="1"/>
</dbReference>
<accession>A0ABD4TEK3</accession>
<evidence type="ECO:0000313" key="3">
    <source>
        <dbReference type="Proteomes" id="UP001523230"/>
    </source>
</evidence>
<evidence type="ECO:0008006" key="4">
    <source>
        <dbReference type="Google" id="ProtNLM"/>
    </source>
</evidence>
<gene>
    <name evidence="2" type="ORF">DIC75_10420</name>
</gene>
<feature type="transmembrane region" description="Helical" evidence="1">
    <location>
        <begin position="35"/>
        <end position="54"/>
    </location>
</feature>
<dbReference type="EMBL" id="QFDM01000003">
    <property type="protein sequence ID" value="MCM2466710.1"/>
    <property type="molecule type" value="Genomic_DNA"/>
</dbReference>
<feature type="transmembrane region" description="Helical" evidence="1">
    <location>
        <begin position="126"/>
        <end position="157"/>
    </location>
</feature>
<dbReference type="AlphaFoldDB" id="A0ABD4TEK3"/>
<organism evidence="2 3">
    <name type="scientific">Methanoculleus oceani</name>
    <dbReference type="NCBI Taxonomy" id="2184756"/>
    <lineage>
        <taxon>Archaea</taxon>
        <taxon>Methanobacteriati</taxon>
        <taxon>Methanobacteriota</taxon>
        <taxon>Stenosarchaea group</taxon>
        <taxon>Methanomicrobia</taxon>
        <taxon>Methanomicrobiales</taxon>
        <taxon>Methanomicrobiaceae</taxon>
        <taxon>Methanoculleus</taxon>
    </lineage>
</organism>
<keyword evidence="1" id="KW-1133">Transmembrane helix</keyword>
<feature type="transmembrane region" description="Helical" evidence="1">
    <location>
        <begin position="178"/>
        <end position="201"/>
    </location>
</feature>
<protein>
    <recommendedName>
        <fullName evidence="4">DUF4013 domain-containing protein</fullName>
    </recommendedName>
</protein>
<keyword evidence="1" id="KW-0812">Transmembrane</keyword>
<proteinExistence type="predicted"/>
<keyword evidence="1" id="KW-0472">Membrane</keyword>
<reference evidence="2 3" key="1">
    <citation type="submission" date="2018-05" db="EMBL/GenBank/DDBJ databases">
        <title>Isolation and characterization of genus Methanoculleus species and their viruses from deep sea marine sediment offshore southwestern Taiwan.</title>
        <authorList>
            <person name="Wei W.-H."/>
            <person name="Chen W.-C."/>
            <person name="Lai M.-C."/>
            <person name="Chen S.-C."/>
        </authorList>
    </citation>
    <scope>NUCLEOTIDE SEQUENCE [LARGE SCALE GENOMIC DNA]</scope>
    <source>
        <strain evidence="2 3">CWC-02</strain>
    </source>
</reference>
<dbReference type="InterPro" id="IPR025098">
    <property type="entry name" value="DUF4013"/>
</dbReference>
<keyword evidence="3" id="KW-1185">Reference proteome</keyword>
<comment type="caution">
    <text evidence="2">The sequence shown here is derived from an EMBL/GenBank/DDBJ whole genome shotgun (WGS) entry which is preliminary data.</text>
</comment>
<feature type="transmembrane region" description="Helical" evidence="1">
    <location>
        <begin position="207"/>
        <end position="228"/>
    </location>
</feature>
<sequence>MNARFLPEHAVIHMDYVRLLSESFEYAKDAIWGRWVRWLLLLISTIIFPLIYGYTVRVMSGTKPAPELEGWIGLFIDGIKLIVITIVYSIPLIILTLLPFAMYFIPISSTVTPAGSGPEPLLSPELAVFAALAIFVIFIVAAIIIGILSTFAVVRFSRTGRMGEAFRIRTLLTHIGRVGWLNCFIALLVMGIVIAIVQFVLMLIPVIGWLLTLLLTPAFIIFSARYVALLYESAPAPA</sequence>
<dbReference type="Proteomes" id="UP001523230">
    <property type="component" value="Unassembled WGS sequence"/>
</dbReference>
<name>A0ABD4TEK3_9EURY</name>
<evidence type="ECO:0000313" key="2">
    <source>
        <dbReference type="EMBL" id="MCM2466710.1"/>
    </source>
</evidence>
<feature type="transmembrane region" description="Helical" evidence="1">
    <location>
        <begin position="81"/>
        <end position="106"/>
    </location>
</feature>